<feature type="compositionally biased region" description="Low complexity" evidence="1">
    <location>
        <begin position="57"/>
        <end position="68"/>
    </location>
</feature>
<dbReference type="Proteomes" id="UP001484239">
    <property type="component" value="Unassembled WGS sequence"/>
</dbReference>
<proteinExistence type="predicted"/>
<name>A0ABU9E9H5_9BACT</name>
<evidence type="ECO:0000256" key="1">
    <source>
        <dbReference type="SAM" id="MobiDB-lite"/>
    </source>
</evidence>
<dbReference type="Gene3D" id="2.60.200.20">
    <property type="match status" value="1"/>
</dbReference>
<reference evidence="3 4" key="1">
    <citation type="submission" date="2024-02" db="EMBL/GenBank/DDBJ databases">
        <title>A novel Gemmatimonadota bacterium.</title>
        <authorList>
            <person name="Du Z.-J."/>
            <person name="Ye Y.-Q."/>
        </authorList>
    </citation>
    <scope>NUCLEOTIDE SEQUENCE [LARGE SCALE GENOMIC DNA]</scope>
    <source>
        <strain evidence="3 4">DH-20</strain>
    </source>
</reference>
<feature type="compositionally biased region" description="Basic and acidic residues" evidence="1">
    <location>
        <begin position="43"/>
        <end position="56"/>
    </location>
</feature>
<feature type="compositionally biased region" description="Basic and acidic residues" evidence="1">
    <location>
        <begin position="1"/>
        <end position="16"/>
    </location>
</feature>
<dbReference type="EMBL" id="JBBHLI010000005">
    <property type="protein sequence ID" value="MEK9501388.1"/>
    <property type="molecule type" value="Genomic_DNA"/>
</dbReference>
<feature type="region of interest" description="Disordered" evidence="1">
    <location>
        <begin position="43"/>
        <end position="126"/>
    </location>
</feature>
<organism evidence="3 4">
    <name type="scientific">Gaopeijia maritima</name>
    <dbReference type="NCBI Taxonomy" id="3119007"/>
    <lineage>
        <taxon>Bacteria</taxon>
        <taxon>Pseudomonadati</taxon>
        <taxon>Gemmatimonadota</taxon>
        <taxon>Longimicrobiia</taxon>
        <taxon>Gaopeijiales</taxon>
        <taxon>Gaopeijiaceae</taxon>
        <taxon>Gaopeijia</taxon>
    </lineage>
</organism>
<accession>A0ABU9E9H5</accession>
<dbReference type="SUPFAM" id="SSF49879">
    <property type="entry name" value="SMAD/FHA domain"/>
    <property type="match status" value="1"/>
</dbReference>
<protein>
    <submittedName>
        <fullName evidence="3">FHA domain-containing protein</fullName>
    </submittedName>
</protein>
<sequence length="240" mass="26680">MEPSDRDGSERIHEPSEGSSEAQPRVFVWGQLPEERSIFQRIADRFRSAPPARDEAPPAVRRPVVGRRAAIDDERPVREAPPPPLPAVDGWDPPDLTVEEPVKPEAAPEPRPAAPSDDDHGPGPIYRATLQLLPGRLRPLDPDIVREEIRFVRPTGGRAAVTLGWAEGEPPDHITVNHPSVQDRHARMSFVDRRWYIESLVAPHPVRVNEESVPAGADPRELQSGDEVRLGDASFHFLMP</sequence>
<evidence type="ECO:0000259" key="2">
    <source>
        <dbReference type="Pfam" id="PF00498"/>
    </source>
</evidence>
<dbReference type="InterPro" id="IPR000253">
    <property type="entry name" value="FHA_dom"/>
</dbReference>
<comment type="caution">
    <text evidence="3">The sequence shown here is derived from an EMBL/GenBank/DDBJ whole genome shotgun (WGS) entry which is preliminary data.</text>
</comment>
<dbReference type="CDD" id="cd00060">
    <property type="entry name" value="FHA"/>
    <property type="match status" value="1"/>
</dbReference>
<feature type="compositionally biased region" description="Basic and acidic residues" evidence="1">
    <location>
        <begin position="69"/>
        <end position="78"/>
    </location>
</feature>
<evidence type="ECO:0000313" key="3">
    <source>
        <dbReference type="EMBL" id="MEK9501388.1"/>
    </source>
</evidence>
<gene>
    <name evidence="3" type="ORF">WI372_10410</name>
</gene>
<evidence type="ECO:0000313" key="4">
    <source>
        <dbReference type="Proteomes" id="UP001484239"/>
    </source>
</evidence>
<feature type="region of interest" description="Disordered" evidence="1">
    <location>
        <begin position="1"/>
        <end position="27"/>
    </location>
</feature>
<dbReference type="InterPro" id="IPR008984">
    <property type="entry name" value="SMAD_FHA_dom_sf"/>
</dbReference>
<dbReference type="RefSeq" id="WP_405283421.1">
    <property type="nucleotide sequence ID" value="NZ_CP144380.1"/>
</dbReference>
<keyword evidence="4" id="KW-1185">Reference proteome</keyword>
<dbReference type="Pfam" id="PF00498">
    <property type="entry name" value="FHA"/>
    <property type="match status" value="1"/>
</dbReference>
<feature type="domain" description="FHA" evidence="2">
    <location>
        <begin position="170"/>
        <end position="231"/>
    </location>
</feature>